<dbReference type="EMBL" id="MHMQ01000038">
    <property type="protein sequence ID" value="OGZ29358.1"/>
    <property type="molecule type" value="Genomic_DNA"/>
</dbReference>
<dbReference type="InterPro" id="IPR027417">
    <property type="entry name" value="P-loop_NTPase"/>
</dbReference>
<dbReference type="GO" id="GO:0016887">
    <property type="term" value="F:ATP hydrolysis activity"/>
    <property type="evidence" value="ECO:0007669"/>
    <property type="project" value="InterPro"/>
</dbReference>
<feature type="domain" description="ABC transporter" evidence="5">
    <location>
        <begin position="300"/>
        <end position="488"/>
    </location>
</feature>
<dbReference type="GO" id="GO:0005524">
    <property type="term" value="F:ATP binding"/>
    <property type="evidence" value="ECO:0007669"/>
    <property type="project" value="UniProtKB-KW"/>
</dbReference>
<accession>A0A1G2EVR0</accession>
<evidence type="ECO:0000256" key="1">
    <source>
        <dbReference type="ARBA" id="ARBA00022737"/>
    </source>
</evidence>
<organism evidence="6 7">
    <name type="scientific">Candidatus Niyogibacteria bacterium RIFCSPLOWO2_01_FULL_45_48</name>
    <dbReference type="NCBI Taxonomy" id="1801724"/>
    <lineage>
        <taxon>Bacteria</taxon>
        <taxon>Candidatus Niyogiibacteriota</taxon>
    </lineage>
</organism>
<dbReference type="Proteomes" id="UP000177486">
    <property type="component" value="Unassembled WGS sequence"/>
</dbReference>
<feature type="domain" description="ABC transporter" evidence="5">
    <location>
        <begin position="10"/>
        <end position="227"/>
    </location>
</feature>
<comment type="caution">
    <text evidence="6">The sequence shown here is derived from an EMBL/GenBank/DDBJ whole genome shotgun (WGS) entry which is preliminary data.</text>
</comment>
<dbReference type="PROSITE" id="PS50893">
    <property type="entry name" value="ABC_TRANSPORTER_2"/>
    <property type="match status" value="2"/>
</dbReference>
<dbReference type="InterPro" id="IPR003593">
    <property type="entry name" value="AAA+_ATPase"/>
</dbReference>
<dbReference type="Gene3D" id="3.40.50.300">
    <property type="entry name" value="P-loop containing nucleotide triphosphate hydrolases"/>
    <property type="match status" value="2"/>
</dbReference>
<dbReference type="InterPro" id="IPR003439">
    <property type="entry name" value="ABC_transporter-like_ATP-bd"/>
</dbReference>
<dbReference type="PANTHER" id="PTHR19211">
    <property type="entry name" value="ATP-BINDING TRANSPORT PROTEIN-RELATED"/>
    <property type="match status" value="1"/>
</dbReference>
<evidence type="ECO:0000259" key="5">
    <source>
        <dbReference type="PROSITE" id="PS50893"/>
    </source>
</evidence>
<evidence type="ECO:0000313" key="7">
    <source>
        <dbReference type="Proteomes" id="UP000177486"/>
    </source>
</evidence>
<dbReference type="SMART" id="SM00382">
    <property type="entry name" value="AAA"/>
    <property type="match status" value="2"/>
</dbReference>
<keyword evidence="2" id="KW-0547">Nucleotide-binding</keyword>
<evidence type="ECO:0000256" key="4">
    <source>
        <dbReference type="SAM" id="Coils"/>
    </source>
</evidence>
<dbReference type="AlphaFoldDB" id="A0A1G2EVR0"/>
<name>A0A1G2EVR0_9BACT</name>
<reference evidence="6 7" key="1">
    <citation type="journal article" date="2016" name="Nat. Commun.">
        <title>Thousands of microbial genomes shed light on interconnected biogeochemical processes in an aquifer system.</title>
        <authorList>
            <person name="Anantharaman K."/>
            <person name="Brown C.T."/>
            <person name="Hug L.A."/>
            <person name="Sharon I."/>
            <person name="Castelle C.J."/>
            <person name="Probst A.J."/>
            <person name="Thomas B.C."/>
            <person name="Singh A."/>
            <person name="Wilkins M.J."/>
            <person name="Karaoz U."/>
            <person name="Brodie E.L."/>
            <person name="Williams K.H."/>
            <person name="Hubbard S.S."/>
            <person name="Banfield J.F."/>
        </authorList>
    </citation>
    <scope>NUCLEOTIDE SEQUENCE [LARGE SCALE GENOMIC DNA]</scope>
</reference>
<feature type="coiled-coil region" evidence="4">
    <location>
        <begin position="222"/>
        <end position="280"/>
    </location>
</feature>
<dbReference type="Pfam" id="PF00005">
    <property type="entry name" value="ABC_tran"/>
    <property type="match status" value="2"/>
</dbReference>
<dbReference type="InterPro" id="IPR050611">
    <property type="entry name" value="ABCF"/>
</dbReference>
<dbReference type="SUPFAM" id="SSF52540">
    <property type="entry name" value="P-loop containing nucleoside triphosphate hydrolases"/>
    <property type="match status" value="2"/>
</dbReference>
<sequence>MAQTHGDVVLRFDNVSFGFSHKKPLLREAFFGLRQGAKFTLMGQNGAGKTTIFKLITGKVKQDEGSVSCREGATIALAKQVIPREQMDLTVREFFQEAFPGQTIYNIDRRIENIFEVVNLHAPLEKKIRVFSGGQQARLLLAFALIQNPDLLLLDEPTNNLDRAGIEHLTKFLIDYQKTCLAISHDAQFLNAFTHGVLYLDSFNQKIEQYTGNYFKVVAEITQRIERERRAAVRKAKEVEHRKEQVGFFAQKGGHMRDVAKKMREKIKLIEEEEIEERQEDKIIRPFVIPCQEDIAGDIVNLTKVSVMRGHKPITKKVAINLKRRDKLELKGPNGIGKTTLLEMLASGKAKGAEIAEGTRIGFYRQDFSTLNFEETVYQSLIGAIAERSDVTEHSIRSMAAGFLIGPEMMQTRVEHLSEGQKGLLSFARLILQRPGLLILDEPTNHINFRHLPIIAKALQMYGGAMILVSHMPEFIKEIKITQELDLGS</sequence>
<evidence type="ECO:0000256" key="2">
    <source>
        <dbReference type="ARBA" id="ARBA00022741"/>
    </source>
</evidence>
<evidence type="ECO:0000313" key="6">
    <source>
        <dbReference type="EMBL" id="OGZ29358.1"/>
    </source>
</evidence>
<evidence type="ECO:0000256" key="3">
    <source>
        <dbReference type="ARBA" id="ARBA00022840"/>
    </source>
</evidence>
<keyword evidence="4" id="KW-0175">Coiled coil</keyword>
<dbReference type="PANTHER" id="PTHR19211:SF14">
    <property type="entry name" value="ATP-BINDING CASSETTE SUB-FAMILY F MEMBER 1"/>
    <property type="match status" value="1"/>
</dbReference>
<protein>
    <recommendedName>
        <fullName evidence="5">ABC transporter domain-containing protein</fullName>
    </recommendedName>
</protein>
<keyword evidence="3" id="KW-0067">ATP-binding</keyword>
<keyword evidence="1" id="KW-0677">Repeat</keyword>
<proteinExistence type="predicted"/>
<dbReference type="CDD" id="cd03221">
    <property type="entry name" value="ABCF_EF-3"/>
    <property type="match status" value="1"/>
</dbReference>
<gene>
    <name evidence="6" type="ORF">A2931_03305</name>
</gene>